<name>A0A162E5M6_9BACI</name>
<gene>
    <name evidence="3" type="ORF">AZF04_03165</name>
</gene>
<dbReference type="Pfam" id="PF13115">
    <property type="entry name" value="YtkA"/>
    <property type="match status" value="1"/>
</dbReference>
<feature type="domain" description="YtkA-like" evidence="2">
    <location>
        <begin position="39"/>
        <end position="118"/>
    </location>
</feature>
<dbReference type="Proteomes" id="UP000075806">
    <property type="component" value="Unassembled WGS sequence"/>
</dbReference>
<proteinExistence type="predicted"/>
<evidence type="ECO:0000256" key="1">
    <source>
        <dbReference type="SAM" id="Phobius"/>
    </source>
</evidence>
<evidence type="ECO:0000259" key="2">
    <source>
        <dbReference type="Pfam" id="PF13115"/>
    </source>
</evidence>
<evidence type="ECO:0000313" key="3">
    <source>
        <dbReference type="EMBL" id="KYG31795.1"/>
    </source>
</evidence>
<dbReference type="EMBL" id="LTAO01000012">
    <property type="protein sequence ID" value="KYG31795.1"/>
    <property type="molecule type" value="Genomic_DNA"/>
</dbReference>
<feature type="transmembrane region" description="Helical" evidence="1">
    <location>
        <begin position="12"/>
        <end position="32"/>
    </location>
</feature>
<accession>A0A162E5M6</accession>
<reference evidence="3" key="1">
    <citation type="submission" date="2016-02" db="EMBL/GenBank/DDBJ databases">
        <title>Genome sequence of Bacillus trypoxylicola KCTC 13244(T).</title>
        <authorList>
            <person name="Jeong H."/>
            <person name="Park S.-H."/>
            <person name="Choi S.-K."/>
        </authorList>
    </citation>
    <scope>NUCLEOTIDE SEQUENCE [LARGE SCALE GENOMIC DNA]</scope>
    <source>
        <strain evidence="3">KCTC 13244</strain>
    </source>
</reference>
<keyword evidence="1" id="KW-0472">Membrane</keyword>
<evidence type="ECO:0000313" key="4">
    <source>
        <dbReference type="Proteomes" id="UP000075806"/>
    </source>
</evidence>
<protein>
    <recommendedName>
        <fullName evidence="2">YtkA-like domain-containing protein</fullName>
    </recommendedName>
</protein>
<dbReference type="InterPro" id="IPR032693">
    <property type="entry name" value="YtkA-like_dom"/>
</dbReference>
<dbReference type="OrthoDB" id="2869751at2"/>
<comment type="caution">
    <text evidence="3">The sequence shown here is derived from an EMBL/GenBank/DDBJ whole genome shotgun (WGS) entry which is preliminary data.</text>
</comment>
<keyword evidence="1" id="KW-0812">Transmembrane</keyword>
<dbReference type="RefSeq" id="WP_061948177.1">
    <property type="nucleotide sequence ID" value="NZ_LTAO01000012.1"/>
</dbReference>
<organism evidence="3 4">
    <name type="scientific">Alkalihalobacillus trypoxylicola</name>
    <dbReference type="NCBI Taxonomy" id="519424"/>
    <lineage>
        <taxon>Bacteria</taxon>
        <taxon>Bacillati</taxon>
        <taxon>Bacillota</taxon>
        <taxon>Bacilli</taxon>
        <taxon>Bacillales</taxon>
        <taxon>Bacillaceae</taxon>
        <taxon>Alkalihalobacillus</taxon>
    </lineage>
</organism>
<keyword evidence="1" id="KW-1133">Transmembrane helix</keyword>
<dbReference type="AlphaFoldDB" id="A0A162E5M6"/>
<keyword evidence="4" id="KW-1185">Reference proteome</keyword>
<sequence length="140" mass="16367">MDLEKKRLEIPFISPILFLGLISLLLTISVITNSSIGKQEIMNWEVKLADEQLIYPVGKTFELHLFVLDENGEPLPDVNVITEWFFNDYSHKQVMHHIESGLFEAEKKLPEEGEWTLLVEVESKRQYYEQVLSIQAIEKY</sequence>